<keyword evidence="3" id="KW-1003">Cell membrane</keyword>
<dbReference type="Pfam" id="PF00005">
    <property type="entry name" value="ABC_tran"/>
    <property type="match status" value="2"/>
</dbReference>
<protein>
    <submittedName>
        <fullName evidence="14">ABC transporter ATP-binding protein</fullName>
    </submittedName>
</protein>
<keyword evidence="15" id="KW-1185">Reference proteome</keyword>
<dbReference type="GO" id="GO:0015421">
    <property type="term" value="F:ABC-type oligopeptide transporter activity"/>
    <property type="evidence" value="ECO:0007669"/>
    <property type="project" value="TreeGrafter"/>
</dbReference>
<organism evidence="14 15">
    <name type="scientific">Corynebacterium meridianum</name>
    <dbReference type="NCBI Taxonomy" id="2765363"/>
    <lineage>
        <taxon>Bacteria</taxon>
        <taxon>Bacillati</taxon>
        <taxon>Actinomycetota</taxon>
        <taxon>Actinomycetes</taxon>
        <taxon>Mycobacteriales</taxon>
        <taxon>Corynebacteriaceae</taxon>
        <taxon>Corynebacterium</taxon>
    </lineage>
</organism>
<dbReference type="Pfam" id="PF00664">
    <property type="entry name" value="ABC_membrane"/>
    <property type="match status" value="2"/>
</dbReference>
<dbReference type="InterPro" id="IPR027417">
    <property type="entry name" value="P-loop_NTPase"/>
</dbReference>
<evidence type="ECO:0000313" key="15">
    <source>
        <dbReference type="Proteomes" id="UP000645966"/>
    </source>
</evidence>
<dbReference type="PANTHER" id="PTHR43394:SF1">
    <property type="entry name" value="ATP-BINDING CASSETTE SUB-FAMILY B MEMBER 10, MITOCHONDRIAL"/>
    <property type="match status" value="1"/>
</dbReference>
<keyword evidence="5" id="KW-0547">Nucleotide-binding</keyword>
<feature type="transmembrane region" description="Helical" evidence="11">
    <location>
        <begin position="272"/>
        <end position="289"/>
    </location>
</feature>
<dbReference type="PROSITE" id="PS00211">
    <property type="entry name" value="ABC_TRANSPORTER_1"/>
    <property type="match status" value="1"/>
</dbReference>
<evidence type="ECO:0000313" key="14">
    <source>
        <dbReference type="EMBL" id="MBI8988368.1"/>
    </source>
</evidence>
<dbReference type="GO" id="GO:0005524">
    <property type="term" value="F:ATP binding"/>
    <property type="evidence" value="ECO:0007669"/>
    <property type="project" value="UniProtKB-KW"/>
</dbReference>
<accession>A0A934I6X3</accession>
<evidence type="ECO:0000256" key="9">
    <source>
        <dbReference type="ARBA" id="ARBA00061644"/>
    </source>
</evidence>
<feature type="transmembrane region" description="Helical" evidence="11">
    <location>
        <begin position="30"/>
        <end position="52"/>
    </location>
</feature>
<feature type="transmembrane region" description="Helical" evidence="11">
    <location>
        <begin position="819"/>
        <end position="845"/>
    </location>
</feature>
<feature type="domain" description="ABC transporter" evidence="12">
    <location>
        <begin position="360"/>
        <end position="600"/>
    </location>
</feature>
<evidence type="ECO:0000256" key="5">
    <source>
        <dbReference type="ARBA" id="ARBA00022741"/>
    </source>
</evidence>
<dbReference type="CDD" id="cd18546">
    <property type="entry name" value="ABC_6TM_Rv0194_D2_like"/>
    <property type="match status" value="1"/>
</dbReference>
<keyword evidence="8 11" id="KW-0472">Membrane</keyword>
<keyword evidence="2" id="KW-0813">Transport</keyword>
<dbReference type="GO" id="GO:0005886">
    <property type="term" value="C:plasma membrane"/>
    <property type="evidence" value="ECO:0007669"/>
    <property type="project" value="UniProtKB-SubCell"/>
</dbReference>
<dbReference type="InterPro" id="IPR039421">
    <property type="entry name" value="Type_1_exporter"/>
</dbReference>
<dbReference type="Gene3D" id="3.40.50.300">
    <property type="entry name" value="P-loop containing nucleotide triphosphate hydrolases"/>
    <property type="match status" value="2"/>
</dbReference>
<comment type="caution">
    <text evidence="14">The sequence shown here is derived from an EMBL/GenBank/DDBJ whole genome shotgun (WGS) entry which is preliminary data.</text>
</comment>
<name>A0A934I6X3_9CORY</name>
<evidence type="ECO:0000256" key="1">
    <source>
        <dbReference type="ARBA" id="ARBA00004651"/>
    </source>
</evidence>
<proteinExistence type="inferred from homology"/>
<dbReference type="CDD" id="cd18543">
    <property type="entry name" value="ABC_6TM_Rv0194_D1_like"/>
    <property type="match status" value="1"/>
</dbReference>
<evidence type="ECO:0000256" key="2">
    <source>
        <dbReference type="ARBA" id="ARBA00022448"/>
    </source>
</evidence>
<feature type="transmembrane region" description="Helical" evidence="11">
    <location>
        <begin position="72"/>
        <end position="96"/>
    </location>
</feature>
<feature type="domain" description="ABC transmembrane type-1" evidence="13">
    <location>
        <begin position="35"/>
        <end position="324"/>
    </location>
</feature>
<dbReference type="InterPro" id="IPR003593">
    <property type="entry name" value="AAA+_ATPase"/>
</dbReference>
<dbReference type="Gene3D" id="1.20.1560.10">
    <property type="entry name" value="ABC transporter type 1, transmembrane domain"/>
    <property type="match status" value="2"/>
</dbReference>
<dbReference type="GO" id="GO:0016887">
    <property type="term" value="F:ATP hydrolysis activity"/>
    <property type="evidence" value="ECO:0007669"/>
    <property type="project" value="InterPro"/>
</dbReference>
<evidence type="ECO:0000256" key="6">
    <source>
        <dbReference type="ARBA" id="ARBA00022840"/>
    </source>
</evidence>
<comment type="similarity">
    <text evidence="9">Belongs to the ABC transporter superfamily. Lipid exporter (TC 3.A.1.106) family.</text>
</comment>
<dbReference type="SMART" id="SM00382">
    <property type="entry name" value="AAA"/>
    <property type="match status" value="2"/>
</dbReference>
<dbReference type="InterPro" id="IPR017871">
    <property type="entry name" value="ABC_transporter-like_CS"/>
</dbReference>
<dbReference type="PANTHER" id="PTHR43394">
    <property type="entry name" value="ATP-DEPENDENT PERMEASE MDL1, MITOCHONDRIAL"/>
    <property type="match status" value="1"/>
</dbReference>
<gene>
    <name evidence="14" type="ORF">JDV75_01120</name>
</gene>
<dbReference type="FunFam" id="3.40.50.300:FF:000299">
    <property type="entry name" value="ABC transporter ATP-binding protein/permease"/>
    <property type="match status" value="2"/>
</dbReference>
<feature type="region of interest" description="Disordered" evidence="10">
    <location>
        <begin position="606"/>
        <end position="646"/>
    </location>
</feature>
<feature type="transmembrane region" description="Helical" evidence="11">
    <location>
        <begin position="748"/>
        <end position="772"/>
    </location>
</feature>
<evidence type="ECO:0000256" key="10">
    <source>
        <dbReference type="SAM" id="MobiDB-lite"/>
    </source>
</evidence>
<reference evidence="14" key="1">
    <citation type="submission" date="2020-12" db="EMBL/GenBank/DDBJ databases">
        <title>Genome public.</title>
        <authorList>
            <person name="Sun Q."/>
        </authorList>
    </citation>
    <scope>NUCLEOTIDE SEQUENCE</scope>
    <source>
        <strain evidence="14">CCM 8863</strain>
    </source>
</reference>
<keyword evidence="6 14" id="KW-0067">ATP-binding</keyword>
<feature type="domain" description="ABC transporter" evidence="12">
    <location>
        <begin position="1031"/>
        <end position="1265"/>
    </location>
</feature>
<evidence type="ECO:0000256" key="7">
    <source>
        <dbReference type="ARBA" id="ARBA00022989"/>
    </source>
</evidence>
<evidence type="ECO:0000256" key="3">
    <source>
        <dbReference type="ARBA" id="ARBA00022475"/>
    </source>
</evidence>
<dbReference type="EMBL" id="JAEIOS010000009">
    <property type="protein sequence ID" value="MBI8988368.1"/>
    <property type="molecule type" value="Genomic_DNA"/>
</dbReference>
<dbReference type="PROSITE" id="PS50929">
    <property type="entry name" value="ABC_TM1F"/>
    <property type="match status" value="2"/>
</dbReference>
<feature type="transmembrane region" description="Helical" evidence="11">
    <location>
        <begin position="932"/>
        <end position="955"/>
    </location>
</feature>
<dbReference type="Proteomes" id="UP000645966">
    <property type="component" value="Unassembled WGS sequence"/>
</dbReference>
<feature type="compositionally biased region" description="Acidic residues" evidence="10">
    <location>
        <begin position="616"/>
        <end position="626"/>
    </location>
</feature>
<evidence type="ECO:0000256" key="8">
    <source>
        <dbReference type="ARBA" id="ARBA00023136"/>
    </source>
</evidence>
<sequence length="1286" mass="136409">MTVADRKGDTGPGIRSSLIRLLRAAARRRVPAVSALSATALVTLFETAAPLLTRDAVDIALGLHAGNTVTRLFPGFSPLGAVVAALCAVALLRFLFQFIRRFTAGVVSLDTQERLRIRLLDSLQRLDGPGQDALRTGQVVSRSISDVNTVQGILAIFPLTIGNMLKFLLTVGVMLWLSPLLAVVALATLPVVVLLGARGRKSLFASTWSAQQKAADLATRVEETVTGVRVVKAFAQEEDEITRMEDAGRELYAHRMRAARINARFQPALDQLPMLALVVNIAVGGWLALHGSITVGTFVAFSTYLTTLTTVARVLAATIVRLQMGASSIQRVFEVIDLRPSMDLPPEGTGTGVPPGPVGIQLDEVSFAENTRPILSGLSLDVPAGSTVALVGPPGSGKTMLVQLLGRFYAPDSGRILLTGVDGTGTDFAEVSTAALREAVICVFDETFLYSATVRENIAVGARDREVDDEAVFAAARAAQAHDFIMDLSDGYDTPVGEKGLTLSGGQRQRIALARALLANPRVLVLDDAASAVDAVTEAAIYRALKRHHPDITVLTIAHRQSTLELADRAALIVDGRVVDEGTLAEMRRSPRFARLMDLSLRDRGTPAGGRVVSAEDSDGDGEPTDAELWPEITPEPGLRWNPSPGITRSVPVAGGRGRGIGAVPPSPGLLAQVDALPPATEEPGIDAGAARADSGDFSLRVLFRQVRGLTAAVIALLLVGVATDLAFPSLVRMAIDHGVTGEDSGALWWAAAAGTVVVLVAWSAAVLRTVITARTGERLLFGLRLRSYAHLQRLSLSYFESTMSGRIMTRMTTDIDALGSFLQTGLAQSVVAVGTLFGIAGVLLATDAVLALWAFWAVPVILVATIFFRRISRRLYTRAREQVSAVNADFQESVSGLRTVQMHRTEALRLERFSDRAAAYRRTRIRAQTAVALYFPGIAFISELSQALVLGVGAGMVLEGRITAGVLVAFTMYLGQLFSPIQQLSQIFDGYQQASVGLSRITDLLATETQVPDRGTRAGADRAARGPVSVDAVDFSYSGANGRTVTEGLDIRLAPGTTVAVVGATGAGKSTLIKLLARFYDPVNGSVRASGTDIREFPLADWRHQIGLVPQEPHLFTGTVADNIAYGRPGADRPAVTAAARRVGALAAISRIPGGFNHPVGERGRGLSSGQRQLIALARAELVEPALLLLDEATATLDPATETAVLTAADRVTGGRTSVVVAHRLATAARADRILVLDEGRIIEDGTHAELLAADTRYRAMWNAHTRVTAAGSGRVAPPPAAGNR</sequence>
<dbReference type="SUPFAM" id="SSF52540">
    <property type="entry name" value="P-loop containing nucleoside triphosphate hydrolases"/>
    <property type="match status" value="2"/>
</dbReference>
<dbReference type="PROSITE" id="PS50893">
    <property type="entry name" value="ABC_TRANSPORTER_2"/>
    <property type="match status" value="2"/>
</dbReference>
<evidence type="ECO:0000256" key="4">
    <source>
        <dbReference type="ARBA" id="ARBA00022692"/>
    </source>
</evidence>
<dbReference type="SUPFAM" id="SSF90123">
    <property type="entry name" value="ABC transporter transmembrane region"/>
    <property type="match status" value="2"/>
</dbReference>
<keyword evidence="7 11" id="KW-1133">Transmembrane helix</keyword>
<feature type="transmembrane region" description="Helical" evidence="11">
    <location>
        <begin position="709"/>
        <end position="728"/>
    </location>
</feature>
<feature type="domain" description="ABC transmembrane type-1" evidence="13">
    <location>
        <begin position="712"/>
        <end position="994"/>
    </location>
</feature>
<dbReference type="RefSeq" id="WP_198737415.1">
    <property type="nucleotide sequence ID" value="NZ_JAEIOS010000009.1"/>
</dbReference>
<evidence type="ECO:0000256" key="11">
    <source>
        <dbReference type="SAM" id="Phobius"/>
    </source>
</evidence>
<feature type="transmembrane region" description="Helical" evidence="11">
    <location>
        <begin position="152"/>
        <end position="169"/>
    </location>
</feature>
<comment type="subcellular location">
    <subcellularLocation>
        <location evidence="1">Cell membrane</location>
        <topology evidence="1">Multi-pass membrane protein</topology>
    </subcellularLocation>
</comment>
<dbReference type="InterPro" id="IPR011527">
    <property type="entry name" value="ABC1_TM_dom"/>
</dbReference>
<feature type="transmembrane region" description="Helical" evidence="11">
    <location>
        <begin position="295"/>
        <end position="316"/>
    </location>
</feature>
<evidence type="ECO:0000259" key="12">
    <source>
        <dbReference type="PROSITE" id="PS50893"/>
    </source>
</evidence>
<feature type="transmembrane region" description="Helical" evidence="11">
    <location>
        <begin position="851"/>
        <end position="869"/>
    </location>
</feature>
<keyword evidence="4 11" id="KW-0812">Transmembrane</keyword>
<dbReference type="InterPro" id="IPR003439">
    <property type="entry name" value="ABC_transporter-like_ATP-bd"/>
</dbReference>
<feature type="transmembrane region" description="Helical" evidence="11">
    <location>
        <begin position="175"/>
        <end position="197"/>
    </location>
</feature>
<evidence type="ECO:0000259" key="13">
    <source>
        <dbReference type="PROSITE" id="PS50929"/>
    </source>
</evidence>
<dbReference type="InterPro" id="IPR036640">
    <property type="entry name" value="ABC1_TM_sf"/>
</dbReference>